<organism evidence="2 3">
    <name type="scientific">Atlantibacter subterraneus</name>
    <dbReference type="NCBI Taxonomy" id="255519"/>
    <lineage>
        <taxon>Bacteria</taxon>
        <taxon>Pseudomonadati</taxon>
        <taxon>Pseudomonadota</taxon>
        <taxon>Gammaproteobacteria</taxon>
        <taxon>Enterobacterales</taxon>
        <taxon>Enterobacteriaceae</taxon>
        <taxon>Atlantibacter</taxon>
    </lineage>
</organism>
<gene>
    <name evidence="2" type="ORF">EGT71_09230</name>
</gene>
<sequence length="78" mass="9150">MRYLSAFINYDSVLKQEVPEKSHKRLTDKFQSVIIMVTYSGSNIYLLLLFILPYIYESQCNSGDYLYISFMRPPGPLE</sequence>
<dbReference type="Proteomes" id="UP000275331">
    <property type="component" value="Unassembled WGS sequence"/>
</dbReference>
<dbReference type="EMBL" id="RHXB01000005">
    <property type="protein sequence ID" value="RSE26602.1"/>
    <property type="molecule type" value="Genomic_DNA"/>
</dbReference>
<protein>
    <submittedName>
        <fullName evidence="2">Uncharacterized protein</fullName>
    </submittedName>
</protein>
<keyword evidence="1" id="KW-1133">Transmembrane helix</keyword>
<keyword evidence="1" id="KW-0812">Transmembrane</keyword>
<comment type="caution">
    <text evidence="2">The sequence shown here is derived from an EMBL/GenBank/DDBJ whole genome shotgun (WGS) entry which is preliminary data.</text>
</comment>
<proteinExistence type="predicted"/>
<evidence type="ECO:0000313" key="3">
    <source>
        <dbReference type="Proteomes" id="UP000275331"/>
    </source>
</evidence>
<reference evidence="2 3" key="1">
    <citation type="submission" date="2018-10" db="EMBL/GenBank/DDBJ databases">
        <title>Transmission dynamics of multidrug resistant bacteria on intensive care unit surfaces.</title>
        <authorList>
            <person name="D'Souza A.W."/>
            <person name="Potter R.F."/>
            <person name="Wallace M."/>
            <person name="Shupe A."/>
            <person name="Patel S."/>
            <person name="Sun S."/>
            <person name="Gul D."/>
            <person name="Kwon J.H."/>
            <person name="Andleeb S."/>
            <person name="Burnham C.-A.D."/>
            <person name="Dantas G."/>
        </authorList>
    </citation>
    <scope>NUCLEOTIDE SEQUENCE [LARGE SCALE GENOMIC DNA]</scope>
    <source>
        <strain evidence="2 3">AS_373</strain>
    </source>
</reference>
<evidence type="ECO:0000313" key="2">
    <source>
        <dbReference type="EMBL" id="RSE26602.1"/>
    </source>
</evidence>
<feature type="transmembrane region" description="Helical" evidence="1">
    <location>
        <begin position="33"/>
        <end position="56"/>
    </location>
</feature>
<keyword evidence="1" id="KW-0472">Membrane</keyword>
<dbReference type="AlphaFoldDB" id="A0A3R9FTR1"/>
<accession>A0A3R9FTR1</accession>
<evidence type="ECO:0000256" key="1">
    <source>
        <dbReference type="SAM" id="Phobius"/>
    </source>
</evidence>
<name>A0A3R9FTR1_9ENTR</name>